<accession>A0ABT3GXL8</accession>
<comment type="caution">
    <text evidence="2">The sequence shown here is derived from an EMBL/GenBank/DDBJ whole genome shotgun (WGS) entry which is preliminary data.</text>
</comment>
<feature type="transmembrane region" description="Helical" evidence="1">
    <location>
        <begin position="21"/>
        <end position="47"/>
    </location>
</feature>
<reference evidence="2 3" key="1">
    <citation type="submission" date="2022-10" db="EMBL/GenBank/DDBJ databases">
        <title>Pararhodobacter sp. nov., isolated from marine algae.</title>
        <authorList>
            <person name="Choi B.J."/>
            <person name="Kim J.M."/>
            <person name="Lee J.K."/>
            <person name="Choi D.G."/>
            <person name="Jeon C.O."/>
        </authorList>
    </citation>
    <scope>NUCLEOTIDE SEQUENCE [LARGE SCALE GENOMIC DNA]</scope>
    <source>
        <strain evidence="2 3">ZQ420</strain>
    </source>
</reference>
<organism evidence="2 3">
    <name type="scientific">Pararhodobacter zhoushanensis</name>
    <dbReference type="NCBI Taxonomy" id="2479545"/>
    <lineage>
        <taxon>Bacteria</taxon>
        <taxon>Pseudomonadati</taxon>
        <taxon>Pseudomonadota</taxon>
        <taxon>Alphaproteobacteria</taxon>
        <taxon>Rhodobacterales</taxon>
        <taxon>Paracoccaceae</taxon>
        <taxon>Pararhodobacter</taxon>
    </lineage>
</organism>
<dbReference type="Proteomes" id="UP001208938">
    <property type="component" value="Unassembled WGS sequence"/>
</dbReference>
<dbReference type="EMBL" id="JAPDFL010000001">
    <property type="protein sequence ID" value="MCW1932304.1"/>
    <property type="molecule type" value="Genomic_DNA"/>
</dbReference>
<feature type="transmembrane region" description="Helical" evidence="1">
    <location>
        <begin position="100"/>
        <end position="125"/>
    </location>
</feature>
<feature type="transmembrane region" description="Helical" evidence="1">
    <location>
        <begin position="132"/>
        <end position="149"/>
    </location>
</feature>
<keyword evidence="1" id="KW-1133">Transmembrane helix</keyword>
<dbReference type="InterPro" id="IPR049500">
    <property type="entry name" value="Peptidase_M50B-like"/>
</dbReference>
<keyword evidence="1" id="KW-0812">Transmembrane</keyword>
<dbReference type="Pfam" id="PF13398">
    <property type="entry name" value="Peptidase_M50B"/>
    <property type="match status" value="1"/>
</dbReference>
<keyword evidence="1" id="KW-0472">Membrane</keyword>
<gene>
    <name evidence="2" type="ORF">OKW52_08550</name>
</gene>
<keyword evidence="3" id="KW-1185">Reference proteome</keyword>
<name>A0ABT3GXL8_9RHOB</name>
<evidence type="ECO:0000256" key="1">
    <source>
        <dbReference type="SAM" id="Phobius"/>
    </source>
</evidence>
<sequence length="269" mass="28066">MTPLASFAEFRRRQLPPATHWSPYIPIWVQVAAAIAVGVVAVSLLVVTVPNAFYEARTATVTLVHEIGHASISWLDTREFGQIDLHEHGGVAFVSSSGDVWLAIAAAAGILLPAWMAAAILALGLTRVGIEFGLLVSGVIILVVALLHADISPDSFVAISVLAGGMLLAGGLPMGGALRSGLCLAIAGALSLAVYEGRAYAYVDYIDSDPSHPADARIVANALDIVTVDEVGDVLTGLMVVGYVAAILISWAWLSRIGAIRRIGVRGGR</sequence>
<evidence type="ECO:0000313" key="3">
    <source>
        <dbReference type="Proteomes" id="UP001208938"/>
    </source>
</evidence>
<dbReference type="RefSeq" id="WP_264505320.1">
    <property type="nucleotide sequence ID" value="NZ_JAPDFL010000001.1"/>
</dbReference>
<evidence type="ECO:0000313" key="2">
    <source>
        <dbReference type="EMBL" id="MCW1932304.1"/>
    </source>
</evidence>
<feature type="transmembrane region" description="Helical" evidence="1">
    <location>
        <begin position="234"/>
        <end position="254"/>
    </location>
</feature>
<proteinExistence type="predicted"/>
<feature type="transmembrane region" description="Helical" evidence="1">
    <location>
        <begin position="155"/>
        <end position="175"/>
    </location>
</feature>
<protein>
    <submittedName>
        <fullName evidence="2">M50 family metallopeptidase</fullName>
    </submittedName>
</protein>